<protein>
    <submittedName>
        <fullName evidence="2">Outer membrane protein YfgL, lipoprotein component of the protein assembly complex</fullName>
    </submittedName>
</protein>
<dbReference type="InterPro" id="IPR011047">
    <property type="entry name" value="Quinoprotein_ADH-like_sf"/>
</dbReference>
<dbReference type="Proteomes" id="UP000229757">
    <property type="component" value="Chromosome"/>
</dbReference>
<dbReference type="InterPro" id="IPR015943">
    <property type="entry name" value="WD40/YVTN_repeat-like_dom_sf"/>
</dbReference>
<gene>
    <name evidence="2" type="primary">yfgL</name>
    <name evidence="2" type="ORF">REIFOR_02045</name>
</gene>
<sequence>MLILLTLTACANSGIKEAPVAMPAQLPSAAELRVDWWHLLGDEQGRRAFGQLRPSVYGATAYVPLASGQVVELDAAGTIVRQTQVSDSLSAPLAVDAQQMVAITGDGLALLLDRDYQQLWAFKLNALATEPALLTPDRVFIQTIDGRLSAIERITGRLLWVFQDAEPDLTLTGTSGPELIRTSSGEAVVTGLANGKIVALSTVDGSVIWEYRLARASGKTDISRLVDVDAHVTLIDDRLFVTGYQGDLVAIETATGRVLQATGFSSYRAIQTDGQWLFGVNAQSHVVALDPLDLSIIWTATDFEYRQLSELLVQDGALYAADRQGFLHVLDSQTGQWLTSRHIDWRGTNSDPVAFADGVLLQGYSTRVKSLQLIRP</sequence>
<proteinExistence type="predicted"/>
<dbReference type="Pfam" id="PF13360">
    <property type="entry name" value="PQQ_2"/>
    <property type="match status" value="1"/>
</dbReference>
<dbReference type="AlphaFoldDB" id="A0A2K8KR15"/>
<evidence type="ECO:0000313" key="3">
    <source>
        <dbReference type="Proteomes" id="UP000229757"/>
    </source>
</evidence>
<keyword evidence="3" id="KW-1185">Reference proteome</keyword>
<name>A0A2K8KR15_9GAMM</name>
<dbReference type="RefSeq" id="WP_100257458.1">
    <property type="nucleotide sequence ID" value="NZ_CP011797.1"/>
</dbReference>
<dbReference type="InterPro" id="IPR018391">
    <property type="entry name" value="PQQ_b-propeller_rpt"/>
</dbReference>
<dbReference type="SMART" id="SM00564">
    <property type="entry name" value="PQQ"/>
    <property type="match status" value="4"/>
</dbReference>
<reference evidence="2 3" key="1">
    <citation type="journal article" date="2017" name="Environ. Microbiol.">
        <title>Genomic and physiological analyses of 'Reinekea forsetii' reveal a versatile opportunistic lifestyle during spring algae blooms.</title>
        <authorList>
            <person name="Avci B."/>
            <person name="Hahnke R.L."/>
            <person name="Chafee M."/>
            <person name="Fischer T."/>
            <person name="Gruber-Vodicka H."/>
            <person name="Tegetmeyer H.E."/>
            <person name="Harder J."/>
            <person name="Fuchs B.M."/>
            <person name="Amann R.I."/>
            <person name="Teeling H."/>
        </authorList>
    </citation>
    <scope>NUCLEOTIDE SEQUENCE [LARGE SCALE GENOMIC DNA]</scope>
    <source>
        <strain evidence="2 3">Hel1_31_D35</strain>
    </source>
</reference>
<accession>A0A2K8KR15</accession>
<dbReference type="InterPro" id="IPR002372">
    <property type="entry name" value="PQQ_rpt_dom"/>
</dbReference>
<evidence type="ECO:0000313" key="2">
    <source>
        <dbReference type="EMBL" id="ATX77180.1"/>
    </source>
</evidence>
<keyword evidence="2" id="KW-0449">Lipoprotein</keyword>
<dbReference type="PANTHER" id="PTHR34512:SF30">
    <property type="entry name" value="OUTER MEMBRANE PROTEIN ASSEMBLY FACTOR BAMB"/>
    <property type="match status" value="1"/>
</dbReference>
<dbReference type="PANTHER" id="PTHR34512">
    <property type="entry name" value="CELL SURFACE PROTEIN"/>
    <property type="match status" value="1"/>
</dbReference>
<organism evidence="2 3">
    <name type="scientific">Reinekea forsetii</name>
    <dbReference type="NCBI Taxonomy" id="1336806"/>
    <lineage>
        <taxon>Bacteria</taxon>
        <taxon>Pseudomonadati</taxon>
        <taxon>Pseudomonadota</taxon>
        <taxon>Gammaproteobacteria</taxon>
        <taxon>Oceanospirillales</taxon>
        <taxon>Saccharospirillaceae</taxon>
        <taxon>Reinekea</taxon>
    </lineage>
</organism>
<dbReference type="SUPFAM" id="SSF50998">
    <property type="entry name" value="Quinoprotein alcohol dehydrogenase-like"/>
    <property type="match status" value="1"/>
</dbReference>
<dbReference type="KEGG" id="rfo:REIFOR_02045"/>
<dbReference type="EMBL" id="CP011797">
    <property type="protein sequence ID" value="ATX77180.1"/>
    <property type="molecule type" value="Genomic_DNA"/>
</dbReference>
<dbReference type="OrthoDB" id="5173551at2"/>
<dbReference type="Gene3D" id="2.130.10.10">
    <property type="entry name" value="YVTN repeat-like/Quinoprotein amine dehydrogenase"/>
    <property type="match status" value="1"/>
</dbReference>
<evidence type="ECO:0000259" key="1">
    <source>
        <dbReference type="Pfam" id="PF13360"/>
    </source>
</evidence>
<feature type="domain" description="Pyrrolo-quinoline quinone repeat" evidence="1">
    <location>
        <begin position="77"/>
        <end position="299"/>
    </location>
</feature>